<feature type="region of interest" description="Disordered" evidence="2">
    <location>
        <begin position="121"/>
        <end position="141"/>
    </location>
</feature>
<dbReference type="EMBL" id="MU129090">
    <property type="protein sequence ID" value="KAF9507127.1"/>
    <property type="molecule type" value="Genomic_DNA"/>
</dbReference>
<keyword evidence="1" id="KW-0175">Coiled coil</keyword>
<name>A0A9P6DMP8_9AGAM</name>
<comment type="caution">
    <text evidence="3">The sequence shown here is derived from an EMBL/GenBank/DDBJ whole genome shotgun (WGS) entry which is preliminary data.</text>
</comment>
<reference evidence="3" key="1">
    <citation type="journal article" date="2020" name="Nat. Commun.">
        <title>Large-scale genome sequencing of mycorrhizal fungi provides insights into the early evolution of symbiotic traits.</title>
        <authorList>
            <person name="Miyauchi S."/>
            <person name="Kiss E."/>
            <person name="Kuo A."/>
            <person name="Drula E."/>
            <person name="Kohler A."/>
            <person name="Sanchez-Garcia M."/>
            <person name="Morin E."/>
            <person name="Andreopoulos B."/>
            <person name="Barry K.W."/>
            <person name="Bonito G."/>
            <person name="Buee M."/>
            <person name="Carver A."/>
            <person name="Chen C."/>
            <person name="Cichocki N."/>
            <person name="Clum A."/>
            <person name="Culley D."/>
            <person name="Crous P.W."/>
            <person name="Fauchery L."/>
            <person name="Girlanda M."/>
            <person name="Hayes R.D."/>
            <person name="Keri Z."/>
            <person name="LaButti K."/>
            <person name="Lipzen A."/>
            <person name="Lombard V."/>
            <person name="Magnuson J."/>
            <person name="Maillard F."/>
            <person name="Murat C."/>
            <person name="Nolan M."/>
            <person name="Ohm R.A."/>
            <person name="Pangilinan J."/>
            <person name="Pereira M.F."/>
            <person name="Perotto S."/>
            <person name="Peter M."/>
            <person name="Pfister S."/>
            <person name="Riley R."/>
            <person name="Sitrit Y."/>
            <person name="Stielow J.B."/>
            <person name="Szollosi G."/>
            <person name="Zifcakova L."/>
            <person name="Stursova M."/>
            <person name="Spatafora J.W."/>
            <person name="Tedersoo L."/>
            <person name="Vaario L.M."/>
            <person name="Yamada A."/>
            <person name="Yan M."/>
            <person name="Wang P."/>
            <person name="Xu J."/>
            <person name="Bruns T."/>
            <person name="Baldrian P."/>
            <person name="Vilgalys R."/>
            <person name="Dunand C."/>
            <person name="Henrissat B."/>
            <person name="Grigoriev I.V."/>
            <person name="Hibbett D."/>
            <person name="Nagy L.G."/>
            <person name="Martin F.M."/>
        </authorList>
    </citation>
    <scope>NUCLEOTIDE SEQUENCE</scope>
    <source>
        <strain evidence="3">UP504</strain>
    </source>
</reference>
<feature type="compositionally biased region" description="Basic and acidic residues" evidence="2">
    <location>
        <begin position="130"/>
        <end position="141"/>
    </location>
</feature>
<sequence>MGTESPALTYSSFNITQNLRYHAMVHDTAGTWSFGLFKVSLGSLQRMDYEALINEYNVVEQSGVMKTKAPEQIKEEQHREQQRELERQQLELQIFDAEAKTAEAEARVSPICVTPTLLSFSGSSRSSRSITERDRYCDSFA</sequence>
<gene>
    <name evidence="3" type="ORF">BS47DRAFT_349269</name>
</gene>
<proteinExistence type="predicted"/>
<dbReference type="AlphaFoldDB" id="A0A9P6DMP8"/>
<dbReference type="Proteomes" id="UP000886523">
    <property type="component" value="Unassembled WGS sequence"/>
</dbReference>
<accession>A0A9P6DMP8</accession>
<evidence type="ECO:0000256" key="2">
    <source>
        <dbReference type="SAM" id="MobiDB-lite"/>
    </source>
</evidence>
<organism evidence="3 4">
    <name type="scientific">Hydnum rufescens UP504</name>
    <dbReference type="NCBI Taxonomy" id="1448309"/>
    <lineage>
        <taxon>Eukaryota</taxon>
        <taxon>Fungi</taxon>
        <taxon>Dikarya</taxon>
        <taxon>Basidiomycota</taxon>
        <taxon>Agaricomycotina</taxon>
        <taxon>Agaricomycetes</taxon>
        <taxon>Cantharellales</taxon>
        <taxon>Hydnaceae</taxon>
        <taxon>Hydnum</taxon>
    </lineage>
</organism>
<keyword evidence="4" id="KW-1185">Reference proteome</keyword>
<protein>
    <submittedName>
        <fullName evidence="3">Uncharacterized protein</fullName>
    </submittedName>
</protein>
<evidence type="ECO:0000256" key="1">
    <source>
        <dbReference type="SAM" id="Coils"/>
    </source>
</evidence>
<evidence type="ECO:0000313" key="3">
    <source>
        <dbReference type="EMBL" id="KAF9507127.1"/>
    </source>
</evidence>
<evidence type="ECO:0000313" key="4">
    <source>
        <dbReference type="Proteomes" id="UP000886523"/>
    </source>
</evidence>
<feature type="coiled-coil region" evidence="1">
    <location>
        <begin position="71"/>
        <end position="107"/>
    </location>
</feature>